<organism evidence="1">
    <name type="scientific">Rhizophora mucronata</name>
    <name type="common">Asiatic mangrove</name>
    <dbReference type="NCBI Taxonomy" id="61149"/>
    <lineage>
        <taxon>Eukaryota</taxon>
        <taxon>Viridiplantae</taxon>
        <taxon>Streptophyta</taxon>
        <taxon>Embryophyta</taxon>
        <taxon>Tracheophyta</taxon>
        <taxon>Spermatophyta</taxon>
        <taxon>Magnoliopsida</taxon>
        <taxon>eudicotyledons</taxon>
        <taxon>Gunneridae</taxon>
        <taxon>Pentapetalae</taxon>
        <taxon>rosids</taxon>
        <taxon>fabids</taxon>
        <taxon>Malpighiales</taxon>
        <taxon>Rhizophoraceae</taxon>
        <taxon>Rhizophora</taxon>
    </lineage>
</organism>
<protein>
    <submittedName>
        <fullName evidence="1">Transmembrane protein 115-like</fullName>
    </submittedName>
</protein>
<proteinExistence type="predicted"/>
<accession>A0A2P2LIX7</accession>
<sequence>MYVFLSLTFLPLLVFFCASYMPISGFQGALSGFLVGMKQIIPDQELSVLRIKAKVCTFT</sequence>
<dbReference type="AlphaFoldDB" id="A0A2P2LIX7"/>
<reference evidence="1" key="1">
    <citation type="submission" date="2018-02" db="EMBL/GenBank/DDBJ databases">
        <title>Rhizophora mucronata_Transcriptome.</title>
        <authorList>
            <person name="Meera S.P."/>
            <person name="Sreeshan A."/>
            <person name="Augustine A."/>
        </authorList>
    </citation>
    <scope>NUCLEOTIDE SEQUENCE</scope>
    <source>
        <tissue evidence="1">Leaf</tissue>
    </source>
</reference>
<evidence type="ECO:0000313" key="1">
    <source>
        <dbReference type="EMBL" id="MBX17899.1"/>
    </source>
</evidence>
<keyword evidence="1" id="KW-0812">Transmembrane</keyword>
<dbReference type="EMBL" id="GGEC01037415">
    <property type="protein sequence ID" value="MBX17899.1"/>
    <property type="molecule type" value="Transcribed_RNA"/>
</dbReference>
<name>A0A2P2LIX7_RHIMU</name>
<keyword evidence="1" id="KW-0472">Membrane</keyword>